<name>A0A3P6R9J7_CYLGO</name>
<proteinExistence type="predicted"/>
<dbReference type="Proteomes" id="UP000271889">
    <property type="component" value="Unassembled WGS sequence"/>
</dbReference>
<dbReference type="OrthoDB" id="79367at2759"/>
<feature type="domain" description="CID" evidence="1">
    <location>
        <begin position="1"/>
        <end position="65"/>
    </location>
</feature>
<evidence type="ECO:0000313" key="3">
    <source>
        <dbReference type="Proteomes" id="UP000271889"/>
    </source>
</evidence>
<gene>
    <name evidence="2" type="ORF">CGOC_LOCUS3939</name>
</gene>
<dbReference type="AlphaFoldDB" id="A0A3P6R9J7"/>
<keyword evidence="3" id="KW-1185">Reference proteome</keyword>
<protein>
    <recommendedName>
        <fullName evidence="1">CID domain-containing protein</fullName>
    </recommendedName>
</protein>
<sequence length="65" mass="7161">MDTEVVKAFNAELTSVYESKPPLSKKKIQDISKAALKAKGYYKHVVFSVEKFLAKVSASGSVVLR</sequence>
<dbReference type="PROSITE" id="PS51391">
    <property type="entry name" value="CID"/>
    <property type="match status" value="1"/>
</dbReference>
<dbReference type="InterPro" id="IPR008942">
    <property type="entry name" value="ENTH_VHS"/>
</dbReference>
<dbReference type="SUPFAM" id="SSF48464">
    <property type="entry name" value="ENTH/VHS domain"/>
    <property type="match status" value="1"/>
</dbReference>
<dbReference type="EMBL" id="UYRV01010258">
    <property type="protein sequence ID" value="VDK57299.1"/>
    <property type="molecule type" value="Genomic_DNA"/>
</dbReference>
<dbReference type="Gene3D" id="1.25.40.90">
    <property type="match status" value="1"/>
</dbReference>
<evidence type="ECO:0000259" key="1">
    <source>
        <dbReference type="PROSITE" id="PS51391"/>
    </source>
</evidence>
<dbReference type="InterPro" id="IPR006569">
    <property type="entry name" value="CID_dom"/>
</dbReference>
<evidence type="ECO:0000313" key="2">
    <source>
        <dbReference type="EMBL" id="VDK57299.1"/>
    </source>
</evidence>
<accession>A0A3P6R9J7</accession>
<reference evidence="2 3" key="1">
    <citation type="submission" date="2018-11" db="EMBL/GenBank/DDBJ databases">
        <authorList>
            <consortium name="Pathogen Informatics"/>
        </authorList>
    </citation>
    <scope>NUCLEOTIDE SEQUENCE [LARGE SCALE GENOMIC DNA]</scope>
</reference>
<organism evidence="2 3">
    <name type="scientific">Cylicostephanus goldi</name>
    <name type="common">Nematode worm</name>
    <dbReference type="NCBI Taxonomy" id="71465"/>
    <lineage>
        <taxon>Eukaryota</taxon>
        <taxon>Metazoa</taxon>
        <taxon>Ecdysozoa</taxon>
        <taxon>Nematoda</taxon>
        <taxon>Chromadorea</taxon>
        <taxon>Rhabditida</taxon>
        <taxon>Rhabditina</taxon>
        <taxon>Rhabditomorpha</taxon>
        <taxon>Strongyloidea</taxon>
        <taxon>Strongylidae</taxon>
        <taxon>Cylicostephanus</taxon>
    </lineage>
</organism>